<dbReference type="InterPro" id="IPR000835">
    <property type="entry name" value="HTH_MarR-typ"/>
</dbReference>
<sequence length="178" mass="19690">MTGTDSTDRIQLAWARERPGTPVESIGVITRLWRVGKLLGDERRRTLHRIDIDRATLDLLSTLRRAGPPYRLAPSELAKRSLISAGAITQRVAKAEEQGLVLVERTESGRRTITVEPTSQGHALIERSVDDLLRHEESLIDHLDVEQRAQLAELLRILLAGLHDKLGVAEEGATTDAG</sequence>
<name>A0AAC9N0N2_9PSEU</name>
<protein>
    <submittedName>
        <fullName evidence="5">Transcriptional regulator</fullName>
    </submittedName>
</protein>
<feature type="domain" description="HTH marR-type" evidence="4">
    <location>
        <begin position="25"/>
        <end position="160"/>
    </location>
</feature>
<dbReference type="SUPFAM" id="SSF46785">
    <property type="entry name" value="Winged helix' DNA-binding domain"/>
    <property type="match status" value="1"/>
</dbReference>
<dbReference type="KEGG" id="ahm:TL08_22425"/>
<gene>
    <name evidence="5" type="ORF">TL08_22425</name>
</gene>
<dbReference type="InterPro" id="IPR036390">
    <property type="entry name" value="WH_DNA-bd_sf"/>
</dbReference>
<dbReference type="GO" id="GO:0003677">
    <property type="term" value="F:DNA binding"/>
    <property type="evidence" value="ECO:0007669"/>
    <property type="project" value="UniProtKB-KW"/>
</dbReference>
<keyword evidence="2" id="KW-0238">DNA-binding</keyword>
<dbReference type="AlphaFoldDB" id="A0AAC9N0N2"/>
<evidence type="ECO:0000256" key="1">
    <source>
        <dbReference type="ARBA" id="ARBA00023015"/>
    </source>
</evidence>
<dbReference type="SMART" id="SM00347">
    <property type="entry name" value="HTH_MARR"/>
    <property type="match status" value="1"/>
</dbReference>
<dbReference type="Pfam" id="PF12802">
    <property type="entry name" value="MarR_2"/>
    <property type="match status" value="1"/>
</dbReference>
<evidence type="ECO:0000313" key="6">
    <source>
        <dbReference type="Proteomes" id="UP000095210"/>
    </source>
</evidence>
<dbReference type="PANTHER" id="PTHR42756:SF1">
    <property type="entry name" value="TRANSCRIPTIONAL REPRESSOR OF EMRAB OPERON"/>
    <property type="match status" value="1"/>
</dbReference>
<keyword evidence="6" id="KW-1185">Reference proteome</keyword>
<proteinExistence type="predicted"/>
<keyword evidence="3" id="KW-0804">Transcription</keyword>
<dbReference type="GO" id="GO:0003700">
    <property type="term" value="F:DNA-binding transcription factor activity"/>
    <property type="evidence" value="ECO:0007669"/>
    <property type="project" value="InterPro"/>
</dbReference>
<dbReference type="Proteomes" id="UP000095210">
    <property type="component" value="Chromosome"/>
</dbReference>
<organism evidence="5 6">
    <name type="scientific">Actinoalloteichus hymeniacidonis</name>
    <dbReference type="NCBI Taxonomy" id="340345"/>
    <lineage>
        <taxon>Bacteria</taxon>
        <taxon>Bacillati</taxon>
        <taxon>Actinomycetota</taxon>
        <taxon>Actinomycetes</taxon>
        <taxon>Pseudonocardiales</taxon>
        <taxon>Pseudonocardiaceae</taxon>
        <taxon>Actinoalloteichus</taxon>
    </lineage>
</organism>
<dbReference type="InterPro" id="IPR036388">
    <property type="entry name" value="WH-like_DNA-bd_sf"/>
</dbReference>
<dbReference type="RefSeq" id="WP_069851781.1">
    <property type="nucleotide sequence ID" value="NZ_CP014859.1"/>
</dbReference>
<evidence type="ECO:0000256" key="3">
    <source>
        <dbReference type="ARBA" id="ARBA00023163"/>
    </source>
</evidence>
<dbReference type="PROSITE" id="PS50995">
    <property type="entry name" value="HTH_MARR_2"/>
    <property type="match status" value="1"/>
</dbReference>
<accession>A0AAC9N0N2</accession>
<evidence type="ECO:0000256" key="2">
    <source>
        <dbReference type="ARBA" id="ARBA00023125"/>
    </source>
</evidence>
<dbReference type="EMBL" id="CP014859">
    <property type="protein sequence ID" value="AOS65267.1"/>
    <property type="molecule type" value="Genomic_DNA"/>
</dbReference>
<dbReference type="Gene3D" id="1.10.10.10">
    <property type="entry name" value="Winged helix-like DNA-binding domain superfamily/Winged helix DNA-binding domain"/>
    <property type="match status" value="1"/>
</dbReference>
<dbReference type="PANTHER" id="PTHR42756">
    <property type="entry name" value="TRANSCRIPTIONAL REGULATOR, MARR"/>
    <property type="match status" value="1"/>
</dbReference>
<evidence type="ECO:0000313" key="5">
    <source>
        <dbReference type="EMBL" id="AOS65267.1"/>
    </source>
</evidence>
<keyword evidence="1" id="KW-0805">Transcription regulation</keyword>
<evidence type="ECO:0000259" key="4">
    <source>
        <dbReference type="PROSITE" id="PS50995"/>
    </source>
</evidence>
<reference evidence="6" key="1">
    <citation type="submission" date="2016-03" db="EMBL/GenBank/DDBJ databases">
        <title>Complete genome sequence of the type strain Actinoalloteichus hymeniacidonis DSM 45092.</title>
        <authorList>
            <person name="Schaffert L."/>
            <person name="Albersmeier A."/>
            <person name="Winkler A."/>
            <person name="Kalinowski J."/>
            <person name="Zotchev S."/>
            <person name="Ruckert C."/>
        </authorList>
    </citation>
    <scope>NUCLEOTIDE SEQUENCE [LARGE SCALE GENOMIC DNA]</scope>
    <source>
        <strain evidence="6">HPA177(T) (DSM 45092(T))</strain>
    </source>
</reference>